<evidence type="ECO:0000256" key="5">
    <source>
        <dbReference type="ARBA" id="ARBA00023163"/>
    </source>
</evidence>
<protein>
    <submittedName>
        <fullName evidence="9">Two-component response regulator</fullName>
    </submittedName>
</protein>
<keyword evidence="5" id="KW-0804">Transcription</keyword>
<dbReference type="SUPFAM" id="SSF52540">
    <property type="entry name" value="P-loop containing nucleoside triphosphate hydrolases"/>
    <property type="match status" value="1"/>
</dbReference>
<dbReference type="InterPro" id="IPR025944">
    <property type="entry name" value="Sigma_54_int_dom_CS"/>
</dbReference>
<dbReference type="InterPro" id="IPR011006">
    <property type="entry name" value="CheY-like_superfamily"/>
</dbReference>
<dbReference type="Pfam" id="PF02954">
    <property type="entry name" value="HTH_8"/>
    <property type="match status" value="1"/>
</dbReference>
<dbReference type="GO" id="GO:0000160">
    <property type="term" value="P:phosphorelay signal transduction system"/>
    <property type="evidence" value="ECO:0007669"/>
    <property type="project" value="InterPro"/>
</dbReference>
<evidence type="ECO:0000259" key="7">
    <source>
        <dbReference type="PROSITE" id="PS50045"/>
    </source>
</evidence>
<dbReference type="PROSITE" id="PS50110">
    <property type="entry name" value="RESPONSE_REGULATORY"/>
    <property type="match status" value="1"/>
</dbReference>
<evidence type="ECO:0000313" key="10">
    <source>
        <dbReference type="Proteomes" id="UP000094056"/>
    </source>
</evidence>
<dbReference type="EMBL" id="MAYW01000221">
    <property type="protein sequence ID" value="ODS30460.1"/>
    <property type="molecule type" value="Genomic_DNA"/>
</dbReference>
<keyword evidence="6" id="KW-0597">Phosphoprotein</keyword>
<name>A0A1E3X476_9BACT</name>
<feature type="domain" description="Sigma-54 factor interaction" evidence="7">
    <location>
        <begin position="286"/>
        <end position="515"/>
    </location>
</feature>
<reference evidence="9 10" key="1">
    <citation type="submission" date="2016-07" db="EMBL/GenBank/DDBJ databases">
        <title>Draft genome of Scalindua rubra, obtained from a brine-seawater interface in the Red Sea, sheds light on salt adaptation in anammox bacteria.</title>
        <authorList>
            <person name="Speth D.R."/>
            <person name="Lagkouvardos I."/>
            <person name="Wang Y."/>
            <person name="Qian P.-Y."/>
            <person name="Dutilh B.E."/>
            <person name="Jetten M.S."/>
        </authorList>
    </citation>
    <scope>NUCLEOTIDE SEQUENCE [LARGE SCALE GENOMIC DNA]</scope>
    <source>
        <strain evidence="9">BSI-1</strain>
    </source>
</reference>
<keyword evidence="2" id="KW-0067">ATP-binding</keyword>
<dbReference type="Pfam" id="PF25601">
    <property type="entry name" value="AAA_lid_14"/>
    <property type="match status" value="1"/>
</dbReference>
<dbReference type="Pfam" id="PF00072">
    <property type="entry name" value="Response_reg"/>
    <property type="match status" value="1"/>
</dbReference>
<dbReference type="InterPro" id="IPR001789">
    <property type="entry name" value="Sig_transdc_resp-reg_receiver"/>
</dbReference>
<dbReference type="PANTHER" id="PTHR32071:SF113">
    <property type="entry name" value="ALGINATE BIOSYNTHESIS TRANSCRIPTIONAL REGULATORY PROTEIN ALGB"/>
    <property type="match status" value="1"/>
</dbReference>
<proteinExistence type="predicted"/>
<dbReference type="Pfam" id="PF00158">
    <property type="entry name" value="Sigma54_activat"/>
    <property type="match status" value="1"/>
</dbReference>
<dbReference type="InterPro" id="IPR002078">
    <property type="entry name" value="Sigma_54_int"/>
</dbReference>
<feature type="modified residue" description="4-aspartylphosphate" evidence="6">
    <location>
        <position position="78"/>
    </location>
</feature>
<evidence type="ECO:0000256" key="2">
    <source>
        <dbReference type="ARBA" id="ARBA00022840"/>
    </source>
</evidence>
<dbReference type="CDD" id="cd00009">
    <property type="entry name" value="AAA"/>
    <property type="match status" value="1"/>
</dbReference>
<dbReference type="SUPFAM" id="SSF46689">
    <property type="entry name" value="Homeodomain-like"/>
    <property type="match status" value="1"/>
</dbReference>
<dbReference type="SUPFAM" id="SSF52172">
    <property type="entry name" value="CheY-like"/>
    <property type="match status" value="1"/>
</dbReference>
<dbReference type="PRINTS" id="PR01590">
    <property type="entry name" value="HTHFIS"/>
</dbReference>
<dbReference type="Gene3D" id="1.10.10.60">
    <property type="entry name" value="Homeodomain-like"/>
    <property type="match status" value="1"/>
</dbReference>
<accession>A0A1E3X476</accession>
<keyword evidence="3" id="KW-0805">Transcription regulation</keyword>
<evidence type="ECO:0000313" key="9">
    <source>
        <dbReference type="EMBL" id="ODS30460.1"/>
    </source>
</evidence>
<dbReference type="InterPro" id="IPR025943">
    <property type="entry name" value="Sigma_54_int_dom_ATP-bd_2"/>
</dbReference>
<evidence type="ECO:0000256" key="3">
    <source>
        <dbReference type="ARBA" id="ARBA00023015"/>
    </source>
</evidence>
<feature type="domain" description="Response regulatory" evidence="8">
    <location>
        <begin position="29"/>
        <end position="143"/>
    </location>
</feature>
<dbReference type="InterPro" id="IPR027417">
    <property type="entry name" value="P-loop_NTPase"/>
</dbReference>
<dbReference type="InterPro" id="IPR035965">
    <property type="entry name" value="PAS-like_dom_sf"/>
</dbReference>
<dbReference type="Gene3D" id="3.30.450.20">
    <property type="entry name" value="PAS domain"/>
    <property type="match status" value="1"/>
</dbReference>
<dbReference type="InterPro" id="IPR002197">
    <property type="entry name" value="HTH_Fis"/>
</dbReference>
<dbReference type="InterPro" id="IPR009057">
    <property type="entry name" value="Homeodomain-like_sf"/>
</dbReference>
<dbReference type="Gene3D" id="3.40.50.2300">
    <property type="match status" value="1"/>
</dbReference>
<dbReference type="FunFam" id="3.40.50.300:FF:000006">
    <property type="entry name" value="DNA-binding transcriptional regulator NtrC"/>
    <property type="match status" value="1"/>
</dbReference>
<dbReference type="GO" id="GO:0043565">
    <property type="term" value="F:sequence-specific DNA binding"/>
    <property type="evidence" value="ECO:0007669"/>
    <property type="project" value="InterPro"/>
</dbReference>
<dbReference type="PROSITE" id="PS00676">
    <property type="entry name" value="SIGMA54_INTERACT_2"/>
    <property type="match status" value="1"/>
</dbReference>
<dbReference type="SUPFAM" id="SSF55785">
    <property type="entry name" value="PYP-like sensor domain (PAS domain)"/>
    <property type="match status" value="1"/>
</dbReference>
<dbReference type="SMART" id="SM00448">
    <property type="entry name" value="REC"/>
    <property type="match status" value="1"/>
</dbReference>
<dbReference type="AlphaFoldDB" id="A0A1E3X476"/>
<dbReference type="Proteomes" id="UP000094056">
    <property type="component" value="Unassembled WGS sequence"/>
</dbReference>
<keyword evidence="4" id="KW-0238">DNA-binding</keyword>
<dbReference type="PROSITE" id="PS50045">
    <property type="entry name" value="SIGMA54_INTERACT_4"/>
    <property type="match status" value="1"/>
</dbReference>
<dbReference type="InterPro" id="IPR058031">
    <property type="entry name" value="AAA_lid_NorR"/>
</dbReference>
<comment type="caution">
    <text evidence="9">The sequence shown here is derived from an EMBL/GenBank/DDBJ whole genome shotgun (WGS) entry which is preliminary data.</text>
</comment>
<evidence type="ECO:0000256" key="6">
    <source>
        <dbReference type="PROSITE-ProRule" id="PRU00169"/>
    </source>
</evidence>
<evidence type="ECO:0000256" key="4">
    <source>
        <dbReference type="ARBA" id="ARBA00023125"/>
    </source>
</evidence>
<dbReference type="PANTHER" id="PTHR32071">
    <property type="entry name" value="TRANSCRIPTIONAL REGULATORY PROTEIN"/>
    <property type="match status" value="1"/>
</dbReference>
<dbReference type="Gene3D" id="1.10.8.60">
    <property type="match status" value="1"/>
</dbReference>
<gene>
    <name evidence="9" type="ORF">SCARUB_04424</name>
</gene>
<organism evidence="9 10">
    <name type="scientific">Candidatus Scalindua rubra</name>
    <dbReference type="NCBI Taxonomy" id="1872076"/>
    <lineage>
        <taxon>Bacteria</taxon>
        <taxon>Pseudomonadati</taxon>
        <taxon>Planctomycetota</taxon>
        <taxon>Candidatus Brocadiia</taxon>
        <taxon>Candidatus Brocadiales</taxon>
        <taxon>Candidatus Scalinduaceae</taxon>
        <taxon>Candidatus Scalindua</taxon>
    </lineage>
</organism>
<dbReference type="SMART" id="SM00382">
    <property type="entry name" value="AAA"/>
    <property type="match status" value="1"/>
</dbReference>
<sequence length="593" mass="68175">MATVEISEENNLKMDTIIKDLAKYAKDIRVLLVEDDNDVRLEIADLLSGFFETVDTAINGQDGLDKYKHGNYDIVFSDIKMPVMDGIEMVNKIKEIDREQVIIIISAHDSSDYLMAFINTGVDKFILKPLDDQKLLSHLIQVSKTITNERKLIHYRSNLEAIFKSIKDAIITVDKDLVILELNKAAEEKCGFPVDAKGKRYESFLNGCCGKCLDVLTETINTRLPVETSRFECNKQGQPKRVISVITYPLFGYQEKFYGCVMVVRDETKLVNLENDLNERRQLQNLIGKSEEMQRVYAFIDALADVQTTVLITGENGTGKELVAEALHYHRKSSKTPFVMVNCAALPDNVLESELFGHVKGAFTGAVSDRIGRFQKADTGTIFLDEIGDISNTMQLRLLRVLEEQEFERLGDSTTIKVDIRIIAATNQNLRKKVKQGKFREDLFHRLKVAELTMPPLRKRSEDIPILVDYFIKKFNKKLNKSIKFASTEVLKVFKYYKWPGNVRELQHTLEFAFVMCKKDVITIDNLPLDFQNLNFDNIKSLERKKRHDRQSILRALEENKWNKAKAARILGMSRTNIYLKMEEYNIIKSRKL</sequence>
<evidence type="ECO:0000256" key="1">
    <source>
        <dbReference type="ARBA" id="ARBA00022741"/>
    </source>
</evidence>
<dbReference type="Gene3D" id="3.40.50.300">
    <property type="entry name" value="P-loop containing nucleotide triphosphate hydrolases"/>
    <property type="match status" value="1"/>
</dbReference>
<dbReference type="GO" id="GO:0006355">
    <property type="term" value="P:regulation of DNA-templated transcription"/>
    <property type="evidence" value="ECO:0007669"/>
    <property type="project" value="InterPro"/>
</dbReference>
<keyword evidence="1" id="KW-0547">Nucleotide-binding</keyword>
<dbReference type="GO" id="GO:0005524">
    <property type="term" value="F:ATP binding"/>
    <property type="evidence" value="ECO:0007669"/>
    <property type="project" value="UniProtKB-KW"/>
</dbReference>
<dbReference type="InterPro" id="IPR003593">
    <property type="entry name" value="AAA+_ATPase"/>
</dbReference>
<dbReference type="PROSITE" id="PS00688">
    <property type="entry name" value="SIGMA54_INTERACT_3"/>
    <property type="match status" value="1"/>
</dbReference>
<evidence type="ECO:0000259" key="8">
    <source>
        <dbReference type="PROSITE" id="PS50110"/>
    </source>
</evidence>